<evidence type="ECO:0000313" key="1">
    <source>
        <dbReference type="EMBL" id="GAA3843623.1"/>
    </source>
</evidence>
<name>A0ABP7JFB8_9PSEU</name>
<accession>A0ABP7JFB8</accession>
<reference evidence="2" key="1">
    <citation type="journal article" date="2019" name="Int. J. Syst. Evol. Microbiol.">
        <title>The Global Catalogue of Microorganisms (GCM) 10K type strain sequencing project: providing services to taxonomists for standard genome sequencing and annotation.</title>
        <authorList>
            <consortium name="The Broad Institute Genomics Platform"/>
            <consortium name="The Broad Institute Genome Sequencing Center for Infectious Disease"/>
            <person name="Wu L."/>
            <person name="Ma J."/>
        </authorList>
    </citation>
    <scope>NUCLEOTIDE SEQUENCE [LARGE SCALE GENOMIC DNA]</scope>
    <source>
        <strain evidence="2">JCM 17017</strain>
    </source>
</reference>
<keyword evidence="2" id="KW-1185">Reference proteome</keyword>
<dbReference type="Proteomes" id="UP001501624">
    <property type="component" value="Unassembled WGS sequence"/>
</dbReference>
<proteinExistence type="predicted"/>
<gene>
    <name evidence="1" type="ORF">GCM10022380_72370</name>
</gene>
<organism evidence="1 2">
    <name type="scientific">Amycolatopsis tucumanensis</name>
    <dbReference type="NCBI Taxonomy" id="401106"/>
    <lineage>
        <taxon>Bacteria</taxon>
        <taxon>Bacillati</taxon>
        <taxon>Actinomycetota</taxon>
        <taxon>Actinomycetes</taxon>
        <taxon>Pseudonocardiales</taxon>
        <taxon>Pseudonocardiaceae</taxon>
        <taxon>Amycolatopsis</taxon>
    </lineage>
</organism>
<evidence type="ECO:0000313" key="2">
    <source>
        <dbReference type="Proteomes" id="UP001501624"/>
    </source>
</evidence>
<protein>
    <submittedName>
        <fullName evidence="1">Uncharacterized protein</fullName>
    </submittedName>
</protein>
<dbReference type="EMBL" id="BAABCM010000014">
    <property type="protein sequence ID" value="GAA3843623.1"/>
    <property type="molecule type" value="Genomic_DNA"/>
</dbReference>
<comment type="caution">
    <text evidence="1">The sequence shown here is derived from an EMBL/GenBank/DDBJ whole genome shotgun (WGS) entry which is preliminary data.</text>
</comment>
<dbReference type="RefSeq" id="WP_237339113.1">
    <property type="nucleotide sequence ID" value="NZ_BAABCM010000014.1"/>
</dbReference>
<sequence length="65" mass="7355">MSSSIDKGSDAVREVPIAAPADRAEYRRYRLDQVQRELPPNAGKDLRKWISDIESKRLAQEQGEG</sequence>